<evidence type="ECO:0000256" key="1">
    <source>
        <dbReference type="ARBA" id="ARBA00002550"/>
    </source>
</evidence>
<feature type="region of interest" description="Disordered" evidence="3">
    <location>
        <begin position="166"/>
        <end position="193"/>
    </location>
</feature>
<keyword evidence="5" id="KW-1185">Reference proteome</keyword>
<feature type="region of interest" description="Disordered" evidence="3">
    <location>
        <begin position="1"/>
        <end position="54"/>
    </location>
</feature>
<feature type="region of interest" description="Disordered" evidence="3">
    <location>
        <begin position="354"/>
        <end position="396"/>
    </location>
</feature>
<evidence type="ECO:0000313" key="5">
    <source>
        <dbReference type="Proteomes" id="UP000070544"/>
    </source>
</evidence>
<protein>
    <recommendedName>
        <fullName evidence="6">TPR-like protein</fullName>
    </recommendedName>
</protein>
<dbReference type="EMBL" id="KQ965747">
    <property type="protein sequence ID" value="KXS17315.1"/>
    <property type="molecule type" value="Genomic_DNA"/>
</dbReference>
<sequence length="1555" mass="166287">MAAPRPRSRLREVLSDSLTGQGPLSSIRRGSKSSSPDVPVTGHLQSGKSDKKVQQLEMDFERARMKGRWRELATGVALDGSVGQDTAKIVTKYAKRSKGEQRMEALLSLITAESVLNAHLAPHKTSPQPKSTPDAPATGFPFDLNPAAVVGPKDRSSLDGVKNILTRLAGPKPPPTAVSSDTTEMPPAPGHHADPVIRLFRRAPPSGMALAPAATTSSTSTSTSLGGFADLPSTSILQPFPTIPLADLTSLPDHPPAGMHFTLPPAAQAHILLARIAVLSSLPLDALTHLDAANVPHNPPTASQGPPNYSAVLAAQAWCLTGLAFHMQTPYDDRAVACWALVAEWDRAVRGGTQHDLTHPTLAPRTARSRPQSTVSSSIQNGLTPRRAQSAASTAIRSAPVRNGAAVSVHSSADSLAVLAMRRKRDDETETDLGDNDRDVEADLSLAWNEWDEWVEEAMWRIANAEIKAWEVAQEASSAAAPVPVVATWTRAYVSRFIAPAAPSTVHPATVTTASTPPNPRAARWCPVLRHHVRSLLPAGPSVLDLVPNVGVSLFPLPATSLSPVSLYAAQLAQLLPFPRAVDATATETERYERWKECVTWSGALGWTEVDPEDGRGNWSEGGEVGGAWSIVGYTYRLALHNFHSLPALRYAIHAAAAVAIEYPEVVGDADEKETSAILTTYSDLYRRSLSTTYAHARKHREDLRELAKRRTSVGSLLGDDSVLEGATKLKDGTTNGMASGPPIAEETEFAGIPGVVEADGGLGNETLNKLSNGHGGSSASLGAPIYLPAVAGSETFPAIVGLAFSALKLLSSFSLGDVETLERAVRLATFVHRVVERYQSPENDEADAVRAMAATVKGIACFLLWKGTAGGMWREVAGWNRSEVEGDVDDIQEGDRDAEAAKVSFDYLKLGTRDTLTVDYRARAEALLADAVKRLENARTNSPTGELGPITSSIPPYLPMHYLALARFSAGDIPGATELARSACIATPSRTASWHLLGLLVAEGGEPAESEKVMAAGWLESVVKRTGGTVSVEGVGLELLDGGVPGRFGWGSLGIADRVEVMRYKITHFLITRSVRGPTEAVRRLPSLFMLFKRLFPGFASQSAAVREFTESAKRARSSTIQGNPASGGQTTLAKAAPQPSNGTTPSTPITFTLSPPEENVSKVGSNGTTDGMTVTVVPASLSSNSRPNSMAESFTPAGAPSAFYHFRPYDALLHLWLVASALYRELGEYGQARVCIEEARAVVQVVADKEGERRDAKNGVDAYCGSAFEPSRKVERAKSLPAEARVRRCLVDVEVENAWLDIESKAASLTSETQGATPPVAVTSAAANGSTASLGTPAASMKKVDRFSRYRSATTQVQTLLDAGEIETHVDQDVYSVQQLRRDYNQPMIPISGLPDELFVKPLLPPVDLSQPGNKLRSNEFLVPGSLPTDDAILTKLADHLHSLSLLDDQHVPLRTTLGLIHLHSKNIPLAVYWFEKATKHSRPSGTGSGEPTSLFRSATWWKAQAWNGLGEVMRRTSRHDRAMECVKTAAGMRESGVTGVAAKGWEAALTGW</sequence>
<organism evidence="4 5">
    <name type="scientific">Gonapodya prolifera (strain JEL478)</name>
    <name type="common">Monoblepharis prolifera</name>
    <dbReference type="NCBI Taxonomy" id="1344416"/>
    <lineage>
        <taxon>Eukaryota</taxon>
        <taxon>Fungi</taxon>
        <taxon>Fungi incertae sedis</taxon>
        <taxon>Chytridiomycota</taxon>
        <taxon>Chytridiomycota incertae sedis</taxon>
        <taxon>Monoblepharidomycetes</taxon>
        <taxon>Monoblepharidales</taxon>
        <taxon>Gonapodyaceae</taxon>
        <taxon>Gonapodya</taxon>
    </lineage>
</organism>
<proteinExistence type="inferred from homology"/>
<dbReference type="STRING" id="1344416.A0A139ALL1"/>
<feature type="compositionally biased region" description="Low complexity" evidence="3">
    <location>
        <begin position="25"/>
        <end position="35"/>
    </location>
</feature>
<evidence type="ECO:0000256" key="2">
    <source>
        <dbReference type="ARBA" id="ARBA00038251"/>
    </source>
</evidence>
<dbReference type="InterPro" id="IPR051722">
    <property type="entry name" value="Endocytosis_PI4K-reg_protein"/>
</dbReference>
<reference evidence="4 5" key="1">
    <citation type="journal article" date="2015" name="Genome Biol. Evol.">
        <title>Phylogenomic analyses indicate that early fungi evolved digesting cell walls of algal ancestors of land plants.</title>
        <authorList>
            <person name="Chang Y."/>
            <person name="Wang S."/>
            <person name="Sekimoto S."/>
            <person name="Aerts A.L."/>
            <person name="Choi C."/>
            <person name="Clum A."/>
            <person name="LaButti K.M."/>
            <person name="Lindquist E.A."/>
            <person name="Yee Ngan C."/>
            <person name="Ohm R.A."/>
            <person name="Salamov A.A."/>
            <person name="Grigoriev I.V."/>
            <person name="Spatafora J.W."/>
            <person name="Berbee M.L."/>
        </authorList>
    </citation>
    <scope>NUCLEOTIDE SEQUENCE [LARGE SCALE GENOMIC DNA]</scope>
    <source>
        <strain evidence="4 5">JEL478</strain>
    </source>
</reference>
<evidence type="ECO:0008006" key="6">
    <source>
        <dbReference type="Google" id="ProtNLM"/>
    </source>
</evidence>
<dbReference type="Proteomes" id="UP000070544">
    <property type="component" value="Unassembled WGS sequence"/>
</dbReference>
<comment type="function">
    <text evidence="1">Involved in endocytosis.</text>
</comment>
<dbReference type="InterPro" id="IPR011990">
    <property type="entry name" value="TPR-like_helical_dom_sf"/>
</dbReference>
<dbReference type="SUPFAM" id="SSF48452">
    <property type="entry name" value="TPR-like"/>
    <property type="match status" value="1"/>
</dbReference>
<dbReference type="PANTHER" id="PTHR23083">
    <property type="entry name" value="TETRATRICOPEPTIDE REPEAT PROTEIN, TPR"/>
    <property type="match status" value="1"/>
</dbReference>
<dbReference type="PANTHER" id="PTHR23083:SF464">
    <property type="entry name" value="TETRATRICOPEPTIDE REPEAT DOMAIN 7, ISOFORM A"/>
    <property type="match status" value="1"/>
</dbReference>
<comment type="similarity">
    <text evidence="2">Belongs to the YPP1 family.</text>
</comment>
<gene>
    <name evidence="4" type="ORF">M427DRAFT_68457</name>
</gene>
<feature type="region of interest" description="Disordered" evidence="3">
    <location>
        <begin position="1117"/>
        <end position="1173"/>
    </location>
</feature>
<dbReference type="OrthoDB" id="29013at2759"/>
<accession>A0A139ALL1</accession>
<evidence type="ECO:0000256" key="3">
    <source>
        <dbReference type="SAM" id="MobiDB-lite"/>
    </source>
</evidence>
<feature type="compositionally biased region" description="Polar residues" evidence="3">
    <location>
        <begin position="369"/>
        <end position="383"/>
    </location>
</feature>
<feature type="compositionally biased region" description="Polar residues" evidence="3">
    <location>
        <begin position="1164"/>
        <end position="1173"/>
    </location>
</feature>
<name>A0A139ALL1_GONPJ</name>
<feature type="compositionally biased region" description="Polar residues" evidence="3">
    <location>
        <begin position="1119"/>
        <end position="1155"/>
    </location>
</feature>
<evidence type="ECO:0000313" key="4">
    <source>
        <dbReference type="EMBL" id="KXS17315.1"/>
    </source>
</evidence>